<dbReference type="Proteomes" id="UP001158066">
    <property type="component" value="Unassembled WGS sequence"/>
</dbReference>
<dbReference type="AlphaFoldDB" id="A0AA45WTS2"/>
<evidence type="ECO:0000256" key="6">
    <source>
        <dbReference type="ARBA" id="ARBA00023136"/>
    </source>
</evidence>
<keyword evidence="6 7" id="KW-0472">Membrane</keyword>
<evidence type="ECO:0000256" key="5">
    <source>
        <dbReference type="ARBA" id="ARBA00022989"/>
    </source>
</evidence>
<dbReference type="EMBL" id="FXUF01000001">
    <property type="protein sequence ID" value="SMP40250.1"/>
    <property type="molecule type" value="Genomic_DNA"/>
</dbReference>
<keyword evidence="4 7" id="KW-0812">Transmembrane</keyword>
<evidence type="ECO:0000256" key="3">
    <source>
        <dbReference type="ARBA" id="ARBA00022475"/>
    </source>
</evidence>
<dbReference type="GO" id="GO:0055085">
    <property type="term" value="P:transmembrane transport"/>
    <property type="evidence" value="ECO:0007669"/>
    <property type="project" value="InterPro"/>
</dbReference>
<evidence type="ECO:0000256" key="4">
    <source>
        <dbReference type="ARBA" id="ARBA00022692"/>
    </source>
</evidence>
<evidence type="ECO:0000256" key="1">
    <source>
        <dbReference type="ARBA" id="ARBA00004651"/>
    </source>
</evidence>
<dbReference type="InterPro" id="IPR035906">
    <property type="entry name" value="MetI-like_sf"/>
</dbReference>
<feature type="domain" description="ABC transmembrane type-1" evidence="8">
    <location>
        <begin position="80"/>
        <end position="273"/>
    </location>
</feature>
<feature type="transmembrane region" description="Helical" evidence="7">
    <location>
        <begin position="84"/>
        <end position="108"/>
    </location>
</feature>
<reference evidence="9" key="1">
    <citation type="submission" date="2017-05" db="EMBL/GenBank/DDBJ databases">
        <authorList>
            <person name="Varghese N."/>
            <person name="Submissions S."/>
        </authorList>
    </citation>
    <scope>NUCLEOTIDE SEQUENCE</scope>
    <source>
        <strain evidence="9">Su22</strain>
    </source>
</reference>
<dbReference type="CDD" id="cd06261">
    <property type="entry name" value="TM_PBP2"/>
    <property type="match status" value="1"/>
</dbReference>
<keyword evidence="2 7" id="KW-0813">Transport</keyword>
<accession>A0AA45WTS2</accession>
<dbReference type="RefSeq" id="WP_283407702.1">
    <property type="nucleotide sequence ID" value="NZ_FXUF01000001.1"/>
</dbReference>
<dbReference type="GO" id="GO:0005886">
    <property type="term" value="C:plasma membrane"/>
    <property type="evidence" value="ECO:0007669"/>
    <property type="project" value="UniProtKB-SubCell"/>
</dbReference>
<dbReference type="InterPro" id="IPR000515">
    <property type="entry name" value="MetI-like"/>
</dbReference>
<dbReference type="Gene3D" id="1.10.3720.10">
    <property type="entry name" value="MetI-like"/>
    <property type="match status" value="1"/>
</dbReference>
<evidence type="ECO:0000313" key="10">
    <source>
        <dbReference type="Proteomes" id="UP001158066"/>
    </source>
</evidence>
<comment type="caution">
    <text evidence="9">The sequence shown here is derived from an EMBL/GenBank/DDBJ whole genome shotgun (WGS) entry which is preliminary data.</text>
</comment>
<comment type="similarity">
    <text evidence="7">Belongs to the binding-protein-dependent transport system permease family.</text>
</comment>
<dbReference type="PROSITE" id="PS50928">
    <property type="entry name" value="ABC_TM1"/>
    <property type="match status" value="1"/>
</dbReference>
<gene>
    <name evidence="9" type="ORF">SAMN06296020_101353</name>
</gene>
<dbReference type="PANTHER" id="PTHR43386:SF1">
    <property type="entry name" value="D,D-DIPEPTIDE TRANSPORT SYSTEM PERMEASE PROTEIN DDPC-RELATED"/>
    <property type="match status" value="1"/>
</dbReference>
<evidence type="ECO:0000256" key="7">
    <source>
        <dbReference type="RuleBase" id="RU363032"/>
    </source>
</evidence>
<keyword evidence="3" id="KW-1003">Cell membrane</keyword>
<dbReference type="InterPro" id="IPR050366">
    <property type="entry name" value="BP-dependent_transpt_permease"/>
</dbReference>
<sequence>MRWQLRWTSINNAIRWFTLPGKLALLVFCLLVFMAVAAPWIATHSPYRSAGPALSPPSQDHWMGTDQLGLDVWAMILYGARTSLLIGMGTALLAGLGGGVAGIIAGWYGGWIDRLLMRMVDILMAIPRLPAMIVLAAFFGAGMKQMVLVLSLFSWAAPARTLRGTTLSLKEQPYIRMAAHHGAGLLHMLGRHLIPEMMPLLLISMIRLSGRAIVAEASLAFLGLGDPTSRSWGLIINHAVNFRGIYLTPYWQWWLFYPWLFLTLLVTSLALVGRDLETLADPRMRSR</sequence>
<feature type="transmembrane region" description="Helical" evidence="7">
    <location>
        <begin position="256"/>
        <end position="276"/>
    </location>
</feature>
<name>A0AA45WTS2_9CLOT</name>
<evidence type="ECO:0000256" key="2">
    <source>
        <dbReference type="ARBA" id="ARBA00022448"/>
    </source>
</evidence>
<comment type="subcellular location">
    <subcellularLocation>
        <location evidence="1 7">Cell membrane</location>
        <topology evidence="1 7">Multi-pass membrane protein</topology>
    </subcellularLocation>
</comment>
<feature type="transmembrane region" description="Helical" evidence="7">
    <location>
        <begin position="129"/>
        <end position="153"/>
    </location>
</feature>
<evidence type="ECO:0000259" key="8">
    <source>
        <dbReference type="PROSITE" id="PS50928"/>
    </source>
</evidence>
<organism evidence="9 10">
    <name type="scientific">Anoxynatronum buryatiense</name>
    <dbReference type="NCBI Taxonomy" id="489973"/>
    <lineage>
        <taxon>Bacteria</taxon>
        <taxon>Bacillati</taxon>
        <taxon>Bacillota</taxon>
        <taxon>Clostridia</taxon>
        <taxon>Eubacteriales</taxon>
        <taxon>Clostridiaceae</taxon>
        <taxon>Anoxynatronum</taxon>
    </lineage>
</organism>
<keyword evidence="10" id="KW-1185">Reference proteome</keyword>
<dbReference type="PANTHER" id="PTHR43386">
    <property type="entry name" value="OLIGOPEPTIDE TRANSPORT SYSTEM PERMEASE PROTEIN APPC"/>
    <property type="match status" value="1"/>
</dbReference>
<proteinExistence type="inferred from homology"/>
<dbReference type="Pfam" id="PF00528">
    <property type="entry name" value="BPD_transp_1"/>
    <property type="match status" value="1"/>
</dbReference>
<dbReference type="SUPFAM" id="SSF161098">
    <property type="entry name" value="MetI-like"/>
    <property type="match status" value="1"/>
</dbReference>
<keyword evidence="5 7" id="KW-1133">Transmembrane helix</keyword>
<protein>
    <submittedName>
        <fullName evidence="9">Peptide/nickel transport system permease protein</fullName>
    </submittedName>
</protein>
<evidence type="ECO:0000313" key="9">
    <source>
        <dbReference type="EMBL" id="SMP40250.1"/>
    </source>
</evidence>